<feature type="transmembrane region" description="Helical" evidence="7">
    <location>
        <begin position="222"/>
        <end position="241"/>
    </location>
</feature>
<evidence type="ECO:0000256" key="2">
    <source>
        <dbReference type="ARBA" id="ARBA00009772"/>
    </source>
</evidence>
<feature type="transmembrane region" description="Helical" evidence="7">
    <location>
        <begin position="46"/>
        <end position="68"/>
    </location>
</feature>
<dbReference type="EMBL" id="SLXD01000001">
    <property type="protein sequence ID" value="TCP05476.1"/>
    <property type="molecule type" value="Genomic_DNA"/>
</dbReference>
<comment type="caution">
    <text evidence="8">The sequence shown here is derived from an EMBL/GenBank/DDBJ whole genome shotgun (WGS) entry which is preliminary data.</text>
</comment>
<evidence type="ECO:0000256" key="7">
    <source>
        <dbReference type="RuleBase" id="RU362072"/>
    </source>
</evidence>
<comment type="subcellular location">
    <subcellularLocation>
        <location evidence="1 7">Cell membrane</location>
        <topology evidence="1 7">Multi-pass membrane protein</topology>
    </subcellularLocation>
</comment>
<evidence type="ECO:0000313" key="8">
    <source>
        <dbReference type="EMBL" id="TCP05476.1"/>
    </source>
</evidence>
<dbReference type="GO" id="GO:0006605">
    <property type="term" value="P:protein targeting"/>
    <property type="evidence" value="ECO:0007669"/>
    <property type="project" value="UniProtKB-UniRule"/>
</dbReference>
<evidence type="ECO:0000256" key="6">
    <source>
        <dbReference type="ARBA" id="ARBA00023136"/>
    </source>
</evidence>
<evidence type="ECO:0000313" key="9">
    <source>
        <dbReference type="Proteomes" id="UP000295106"/>
    </source>
</evidence>
<dbReference type="PANTHER" id="PTHR30065">
    <property type="entry name" value="FLAGELLAR BIOSYNTHETIC PROTEIN FLIR"/>
    <property type="match status" value="1"/>
</dbReference>
<reference evidence="8 9" key="1">
    <citation type="submission" date="2019-03" db="EMBL/GenBank/DDBJ databases">
        <title>Genomic Encyclopedia of Type Strains, Phase IV (KMG-IV): sequencing the most valuable type-strain genomes for metagenomic binning, comparative biology and taxonomic classification.</title>
        <authorList>
            <person name="Goeker M."/>
        </authorList>
    </citation>
    <scope>NUCLEOTIDE SEQUENCE [LARGE SCALE GENOMIC DNA]</scope>
    <source>
        <strain evidence="8 9">DSM 1709</strain>
    </source>
</reference>
<dbReference type="GeneID" id="99687077"/>
<dbReference type="OrthoDB" id="9153610at2"/>
<evidence type="ECO:0000256" key="1">
    <source>
        <dbReference type="ARBA" id="ARBA00004651"/>
    </source>
</evidence>
<dbReference type="InterPro" id="IPR006304">
    <property type="entry name" value="T3SS_SpaR/YscT"/>
</dbReference>
<dbReference type="Proteomes" id="UP000295106">
    <property type="component" value="Unassembled WGS sequence"/>
</dbReference>
<dbReference type="PANTHER" id="PTHR30065:SF1">
    <property type="entry name" value="SURFACE PRESENTATION OF ANTIGENS PROTEIN SPAR"/>
    <property type="match status" value="1"/>
</dbReference>
<dbReference type="Pfam" id="PF01311">
    <property type="entry name" value="Bac_export_1"/>
    <property type="match status" value="1"/>
</dbReference>
<evidence type="ECO:0000256" key="3">
    <source>
        <dbReference type="ARBA" id="ARBA00022475"/>
    </source>
</evidence>
<keyword evidence="3 7" id="KW-1003">Cell membrane</keyword>
<sequence>MEALRFVDSLADGALLVALASTRFAVAFLLLPIFASETVPALVRNALFVGLGLITLAVQPAVPVQGWTAGHWLLLFGRESLLGIGLGVLLGAVLWAFEAAGQIVDAKVGATLAQVADPLSGHQTSLSGALLARLAMFLFMAGGGFLALVAVAVQSFAIWPLAQPGLHFDPADVQVFESAFAQLMLLALLFAAPALVVLYVLDLALGLVNRFAPQLNLISISMSLKSVAATLVWVLMFTVLVDTVVARLDDGVAGLLPALRIWAP</sequence>
<gene>
    <name evidence="8" type="ORF">EV684_101348</name>
</gene>
<proteinExistence type="inferred from homology"/>
<evidence type="ECO:0000256" key="4">
    <source>
        <dbReference type="ARBA" id="ARBA00022692"/>
    </source>
</evidence>
<accession>A0A4R2MQN2</accession>
<feature type="transmembrane region" description="Helical" evidence="7">
    <location>
        <begin position="134"/>
        <end position="159"/>
    </location>
</feature>
<keyword evidence="5 7" id="KW-1133">Transmembrane helix</keyword>
<keyword evidence="6 7" id="KW-0472">Membrane</keyword>
<keyword evidence="4 7" id="KW-0812">Transmembrane</keyword>
<dbReference type="NCBIfam" id="TIGR01401">
    <property type="entry name" value="fliR_like_III"/>
    <property type="match status" value="1"/>
</dbReference>
<dbReference type="GO" id="GO:0005886">
    <property type="term" value="C:plasma membrane"/>
    <property type="evidence" value="ECO:0007669"/>
    <property type="project" value="UniProtKB-SubCell"/>
</dbReference>
<protein>
    <submittedName>
        <fullName evidence="8">Type III secretion protein T</fullName>
    </submittedName>
</protein>
<dbReference type="InterPro" id="IPR002010">
    <property type="entry name" value="T3SS_IM_R"/>
</dbReference>
<dbReference type="PRINTS" id="PR00953">
    <property type="entry name" value="TYPE3IMRPROT"/>
</dbReference>
<comment type="similarity">
    <text evidence="2 7">Belongs to the FliR/MopE/SpaR family.</text>
</comment>
<dbReference type="AlphaFoldDB" id="A0A4R2MQN2"/>
<dbReference type="RefSeq" id="WP_132644474.1">
    <property type="nucleotide sequence ID" value="NZ_CP181386.1"/>
</dbReference>
<feature type="transmembrane region" description="Helical" evidence="7">
    <location>
        <begin position="80"/>
        <end position="97"/>
    </location>
</feature>
<evidence type="ECO:0000256" key="5">
    <source>
        <dbReference type="ARBA" id="ARBA00022989"/>
    </source>
</evidence>
<feature type="transmembrane region" description="Helical" evidence="7">
    <location>
        <begin position="179"/>
        <end position="201"/>
    </location>
</feature>
<feature type="transmembrane region" description="Helical" evidence="7">
    <location>
        <begin position="14"/>
        <end position="34"/>
    </location>
</feature>
<name>A0A4R2MQN2_RUBGE</name>
<organism evidence="8 9">
    <name type="scientific">Rubrivivax gelatinosus</name>
    <name type="common">Rhodocyclus gelatinosus</name>
    <name type="synonym">Rhodopseudomonas gelatinosa</name>
    <dbReference type="NCBI Taxonomy" id="28068"/>
    <lineage>
        <taxon>Bacteria</taxon>
        <taxon>Pseudomonadati</taxon>
        <taxon>Pseudomonadota</taxon>
        <taxon>Betaproteobacteria</taxon>
        <taxon>Burkholderiales</taxon>
        <taxon>Sphaerotilaceae</taxon>
        <taxon>Rubrivivax</taxon>
    </lineage>
</organism>